<dbReference type="EMBL" id="JANQDX010000009">
    <property type="protein sequence ID" value="KAL0918928.1"/>
    <property type="molecule type" value="Genomic_DNA"/>
</dbReference>
<name>A0ABD0V8X1_DENTH</name>
<dbReference type="AlphaFoldDB" id="A0ABD0V8X1"/>
<reference evidence="1 2" key="1">
    <citation type="journal article" date="2024" name="Plant Biotechnol. J.">
        <title>Dendrobium thyrsiflorum genome and its molecular insights into genes involved in important horticultural traits.</title>
        <authorList>
            <person name="Chen B."/>
            <person name="Wang J.Y."/>
            <person name="Zheng P.J."/>
            <person name="Li K.L."/>
            <person name="Liang Y.M."/>
            <person name="Chen X.F."/>
            <person name="Zhang C."/>
            <person name="Zhao X."/>
            <person name="He X."/>
            <person name="Zhang G.Q."/>
            <person name="Liu Z.J."/>
            <person name="Xu Q."/>
        </authorList>
    </citation>
    <scope>NUCLEOTIDE SEQUENCE [LARGE SCALE GENOMIC DNA]</scope>
    <source>
        <strain evidence="1">GZMU011</strain>
    </source>
</reference>
<gene>
    <name evidence="1" type="ORF">M5K25_010975</name>
</gene>
<organism evidence="1 2">
    <name type="scientific">Dendrobium thyrsiflorum</name>
    <name type="common">Pinecone-like raceme dendrobium</name>
    <name type="synonym">Orchid</name>
    <dbReference type="NCBI Taxonomy" id="117978"/>
    <lineage>
        <taxon>Eukaryota</taxon>
        <taxon>Viridiplantae</taxon>
        <taxon>Streptophyta</taxon>
        <taxon>Embryophyta</taxon>
        <taxon>Tracheophyta</taxon>
        <taxon>Spermatophyta</taxon>
        <taxon>Magnoliopsida</taxon>
        <taxon>Liliopsida</taxon>
        <taxon>Asparagales</taxon>
        <taxon>Orchidaceae</taxon>
        <taxon>Epidendroideae</taxon>
        <taxon>Malaxideae</taxon>
        <taxon>Dendrobiinae</taxon>
        <taxon>Dendrobium</taxon>
    </lineage>
</organism>
<evidence type="ECO:0000313" key="1">
    <source>
        <dbReference type="EMBL" id="KAL0918928.1"/>
    </source>
</evidence>
<sequence length="187" mass="20388">MSESQFKQVLNIEWDKITEAYKFLDEQWANIKGNTPVAVQLGHGASIQLTNIVINTGSSGSTIQFGGLEFFTATTRAAVVPMNSMNSDRPARRPHSAGTATHLVHLPTQRSTTEAIIRRADLLASQAANVAKSPHKRNSMFERLSQPEVSATPGERISVVTTNATTLPNKLVVLGNIMLKLPHMKES</sequence>
<dbReference type="Proteomes" id="UP001552299">
    <property type="component" value="Unassembled WGS sequence"/>
</dbReference>
<evidence type="ECO:0000313" key="2">
    <source>
        <dbReference type="Proteomes" id="UP001552299"/>
    </source>
</evidence>
<protein>
    <submittedName>
        <fullName evidence="1">Uncharacterized protein</fullName>
    </submittedName>
</protein>
<comment type="caution">
    <text evidence="1">The sequence shown here is derived from an EMBL/GenBank/DDBJ whole genome shotgun (WGS) entry which is preliminary data.</text>
</comment>
<proteinExistence type="predicted"/>
<keyword evidence="2" id="KW-1185">Reference proteome</keyword>
<accession>A0ABD0V8X1</accession>